<dbReference type="EC" id="3.1.3.11" evidence="6 15"/>
<proteinExistence type="inferred from homology"/>
<feature type="binding site" evidence="15">
    <location>
        <position position="137"/>
    </location>
    <ligand>
        <name>dihydroxyacetone phosphate</name>
        <dbReference type="ChEBI" id="CHEBI:57642"/>
    </ligand>
</feature>
<feature type="binding site" evidence="15">
    <location>
        <position position="237"/>
    </location>
    <ligand>
        <name>Mg(2+)</name>
        <dbReference type="ChEBI" id="CHEBI:18420"/>
        <label>3</label>
    </ligand>
</feature>
<comment type="caution">
    <text evidence="15">Lacks conserved residue(s) required for the propagation of feature annotation.</text>
</comment>
<feature type="binding site" description="in other chain" evidence="15">
    <location>
        <position position="137"/>
    </location>
    <ligand>
        <name>beta-D-fructose 1,6-bisphosphate</name>
        <dbReference type="ChEBI" id="CHEBI:32966"/>
        <note>ligand shared between dimeric partners</note>
    </ligand>
</feature>
<dbReference type="GO" id="GO:0004332">
    <property type="term" value="F:fructose-bisphosphate aldolase activity"/>
    <property type="evidence" value="ECO:0007669"/>
    <property type="project" value="UniProtKB-UniRule"/>
</dbReference>
<dbReference type="SUPFAM" id="SSF111249">
    <property type="entry name" value="Sulfolobus fructose-1,6-bisphosphatase-like"/>
    <property type="match status" value="1"/>
</dbReference>
<feature type="active site" description="Proton donor/acceptor; for FBP aldolase activity" evidence="15">
    <location>
        <position position="233"/>
    </location>
</feature>
<evidence type="ECO:0000256" key="2">
    <source>
        <dbReference type="ARBA" id="ARBA00001946"/>
    </source>
</evidence>
<feature type="binding site" evidence="15">
    <location>
        <position position="58"/>
    </location>
    <ligand>
        <name>Mg(2+)</name>
        <dbReference type="ChEBI" id="CHEBI:18420"/>
        <label>2</label>
    </ligand>
</feature>
<dbReference type="NCBIfam" id="NF041126">
    <property type="entry name" value="FBP_aldo_phos"/>
    <property type="match status" value="1"/>
</dbReference>
<feature type="binding site" evidence="15">
    <location>
        <position position="136"/>
    </location>
    <ligand>
        <name>Mg(2+)</name>
        <dbReference type="ChEBI" id="CHEBI:18420"/>
        <label>2</label>
    </ligand>
</feature>
<comment type="catalytic activity">
    <reaction evidence="1 15">
        <text>beta-D-fructose 1,6-bisphosphate + H2O = beta-D-fructose 6-phosphate + phosphate</text>
        <dbReference type="Rhea" id="RHEA:11064"/>
        <dbReference type="ChEBI" id="CHEBI:15377"/>
        <dbReference type="ChEBI" id="CHEBI:32966"/>
        <dbReference type="ChEBI" id="CHEBI:43474"/>
        <dbReference type="ChEBI" id="CHEBI:57634"/>
        <dbReference type="EC" id="3.1.3.11"/>
    </reaction>
</comment>
<dbReference type="InterPro" id="IPR036076">
    <property type="entry name" value="FBPase_V_sf"/>
</dbReference>
<feature type="binding site" evidence="15">
    <location>
        <position position="237"/>
    </location>
    <ligand>
        <name>Mg(2+)</name>
        <dbReference type="ChEBI" id="CHEBI:18420"/>
        <label>4</label>
    </ligand>
</feature>
<organism evidence="16 17">
    <name type="scientific">Ignisphaera aggregans</name>
    <dbReference type="NCBI Taxonomy" id="334771"/>
    <lineage>
        <taxon>Archaea</taxon>
        <taxon>Thermoproteota</taxon>
        <taxon>Thermoprotei</taxon>
        <taxon>Desulfurococcales</taxon>
        <taxon>Desulfurococcaceae</taxon>
        <taxon>Ignisphaera</taxon>
    </lineage>
</organism>
<dbReference type="Pfam" id="PF01950">
    <property type="entry name" value="FBPase_3"/>
    <property type="match status" value="1"/>
</dbReference>
<evidence type="ECO:0000256" key="6">
    <source>
        <dbReference type="ARBA" id="ARBA00013093"/>
    </source>
</evidence>
<dbReference type="AlphaFoldDB" id="A0A833DTN7"/>
<evidence type="ECO:0000256" key="7">
    <source>
        <dbReference type="ARBA" id="ARBA00018635"/>
    </source>
</evidence>
<dbReference type="GO" id="GO:0042132">
    <property type="term" value="F:fructose 1,6-bisphosphate 1-phosphatase activity"/>
    <property type="evidence" value="ECO:0007669"/>
    <property type="project" value="UniProtKB-UniRule"/>
</dbReference>
<evidence type="ECO:0000256" key="4">
    <source>
        <dbReference type="ARBA" id="ARBA00010693"/>
    </source>
</evidence>
<keyword evidence="12 15" id="KW-0456">Lyase</keyword>
<comment type="caution">
    <text evidence="16">The sequence shown here is derived from an EMBL/GenBank/DDBJ whole genome shotgun (WGS) entry which is preliminary data.</text>
</comment>
<accession>A0A833DTN7</accession>
<evidence type="ECO:0000256" key="5">
    <source>
        <dbReference type="ARBA" id="ARBA00011820"/>
    </source>
</evidence>
<keyword evidence="13 15" id="KW-0704">Schiff base</keyword>
<evidence type="ECO:0000256" key="15">
    <source>
        <dbReference type="HAMAP-Rule" id="MF_02067"/>
    </source>
</evidence>
<feature type="binding site" evidence="15">
    <location>
        <position position="23"/>
    </location>
    <ligand>
        <name>Mg(2+)</name>
        <dbReference type="ChEBI" id="CHEBI:18420"/>
        <label>1</label>
    </ligand>
</feature>
<evidence type="ECO:0000256" key="12">
    <source>
        <dbReference type="ARBA" id="ARBA00023239"/>
    </source>
</evidence>
<keyword evidence="14 15" id="KW-0119">Carbohydrate metabolism</keyword>
<feature type="binding site" evidence="15">
    <location>
        <position position="57"/>
    </location>
    <ligand>
        <name>Mg(2+)</name>
        <dbReference type="ChEBI" id="CHEBI:18420"/>
        <label>2</label>
    </ligand>
</feature>
<evidence type="ECO:0000313" key="16">
    <source>
        <dbReference type="EMBL" id="HIP57095.1"/>
    </source>
</evidence>
<comment type="pathway">
    <text evidence="3 15">Carbohydrate biosynthesis; gluconeogenesis.</text>
</comment>
<evidence type="ECO:0000256" key="9">
    <source>
        <dbReference type="ARBA" id="ARBA00022723"/>
    </source>
</evidence>
<evidence type="ECO:0000256" key="14">
    <source>
        <dbReference type="ARBA" id="ARBA00023277"/>
    </source>
</evidence>
<sequence>MSQERPRTTISVIKADIGSLAGHHVVHPDTMAAAAKVLAEAKSKGIIIDYYVTHVGDDLELIMTHRKGVDSPEVHEVAWNAFQEAAKVARELGLYAAGQDLLAEAFSGNVRGLGPSAAEMEIVERPSEPIIVFMADKTEPGAFNLPLFRVFADPFNTAGLVIDPKLHGGFKFEIYDVIEGRYVVLNAPEEMYDILALIGTPGRFVIRRIFRKSDDEIAAVVSVERLNLIAGRYVGKDDPVAIVRAQAGFPAVGEILEAFAFPHMVAGWMRGSHFGPLMPVSQRHARCTRFDGPPRLVALGFQVKNGRLIGPSDLFDDPAFDETRRLAQLIADYIRRHGPFMPHRLGPEEMEYTTLPEVLEKLKNRFKEAKLYEVKGPKVKTELLSSSRG</sequence>
<comment type="subunit">
    <text evidence="5 15">Homooctamer; dimer of tetramers.</text>
</comment>
<feature type="binding site" description="in other chain" evidence="15">
    <location>
        <position position="291"/>
    </location>
    <ligand>
        <name>beta-D-fructose 1,6-bisphosphate</name>
        <dbReference type="ChEBI" id="CHEBI:32966"/>
        <note>ligand shared between dimeric partners</note>
    </ligand>
</feature>
<dbReference type="Proteomes" id="UP000605805">
    <property type="component" value="Unassembled WGS sequence"/>
</dbReference>
<comment type="cofactor">
    <cofactor evidence="2 15">
        <name>Mg(2+)</name>
        <dbReference type="ChEBI" id="CHEBI:18420"/>
    </cofactor>
</comment>
<feature type="binding site" description="in other chain" evidence="15">
    <location>
        <position position="23"/>
    </location>
    <ligand>
        <name>beta-D-fructose 1,6-bisphosphate</name>
        <dbReference type="ChEBI" id="CHEBI:32966"/>
        <note>ligand shared between dimeric partners</note>
    </ligand>
</feature>
<evidence type="ECO:0000256" key="1">
    <source>
        <dbReference type="ARBA" id="ARBA00001273"/>
    </source>
</evidence>
<keyword evidence="11 15" id="KW-0460">Magnesium</keyword>
<feature type="binding site" evidence="15">
    <location>
        <position position="57"/>
    </location>
    <ligand>
        <name>Mg(2+)</name>
        <dbReference type="ChEBI" id="CHEBI:18420"/>
        <label>1</label>
    </ligand>
</feature>
<evidence type="ECO:0000256" key="11">
    <source>
        <dbReference type="ARBA" id="ARBA00022842"/>
    </source>
</evidence>
<feature type="binding site" evidence="15">
    <location>
        <position position="291"/>
    </location>
    <ligand>
        <name>dihydroxyacetone phosphate</name>
        <dbReference type="ChEBI" id="CHEBI:57642"/>
    </ligand>
</feature>
<feature type="binding site" description="in other chain" evidence="15">
    <location>
        <position position="95"/>
    </location>
    <ligand>
        <name>beta-D-fructose 1,6-bisphosphate</name>
        <dbReference type="ChEBI" id="CHEBI:32966"/>
        <note>ligand shared between dimeric partners</note>
    </ligand>
</feature>
<dbReference type="InterPro" id="IPR002803">
    <property type="entry name" value="FBPase_V"/>
</dbReference>
<dbReference type="PIRSF" id="PIRSF015647">
    <property type="entry name" value="FBPtase_archl"/>
    <property type="match status" value="1"/>
</dbReference>
<feature type="binding site" evidence="15">
    <location>
        <position position="16"/>
    </location>
    <ligand>
        <name>Mg(2+)</name>
        <dbReference type="ChEBI" id="CHEBI:18420"/>
        <label>1</label>
    </ligand>
</feature>
<feature type="binding site" description="in other chain" evidence="15">
    <location>
        <position position="270"/>
    </location>
    <ligand>
        <name>beta-D-fructose 1,6-bisphosphate</name>
        <dbReference type="ChEBI" id="CHEBI:32966"/>
        <note>ligand shared between dimeric partners</note>
    </ligand>
</feature>
<feature type="binding site" evidence="15">
    <location>
        <position position="238"/>
    </location>
    <ligand>
        <name>Mg(2+)</name>
        <dbReference type="ChEBI" id="CHEBI:18420"/>
        <label>3</label>
    </ligand>
</feature>
<dbReference type="GO" id="GO:0006094">
    <property type="term" value="P:gluconeogenesis"/>
    <property type="evidence" value="ECO:0007669"/>
    <property type="project" value="UniProtKB-UniRule"/>
</dbReference>
<feature type="binding site" description="in other chain" evidence="15">
    <location>
        <begin position="108"/>
        <end position="109"/>
    </location>
    <ligand>
        <name>beta-D-fructose 1,6-bisphosphate</name>
        <dbReference type="ChEBI" id="CHEBI:32966"/>
        <note>ligand shared between dimeric partners</note>
    </ligand>
</feature>
<dbReference type="HAMAP" id="MF_02067">
    <property type="entry name" value="FBP_aldolase_phosphatase"/>
    <property type="match status" value="1"/>
</dbReference>
<dbReference type="EC" id="4.1.2.13" evidence="15"/>
<reference evidence="16" key="1">
    <citation type="journal article" date="2020" name="ISME J.">
        <title>Gammaproteobacteria mediating utilization of methyl-, sulfur- and petroleum organic compounds in deep ocean hydrothermal plumes.</title>
        <authorList>
            <person name="Zhou Z."/>
            <person name="Liu Y."/>
            <person name="Pan J."/>
            <person name="Cron B.R."/>
            <person name="Toner B.M."/>
            <person name="Anantharaman K."/>
            <person name="Breier J.A."/>
            <person name="Dick G.J."/>
            <person name="Li M."/>
        </authorList>
    </citation>
    <scope>NUCLEOTIDE SEQUENCE</scope>
    <source>
        <strain evidence="16">SZUA-1435</strain>
    </source>
</reference>
<keyword evidence="8 15" id="KW-0312">Gluconeogenesis</keyword>
<evidence type="ECO:0000256" key="10">
    <source>
        <dbReference type="ARBA" id="ARBA00022801"/>
    </source>
</evidence>
<comment type="catalytic activity">
    <reaction evidence="15">
        <text>beta-D-fructose 1,6-bisphosphate = D-glyceraldehyde 3-phosphate + dihydroxyacetone phosphate</text>
        <dbReference type="Rhea" id="RHEA:14729"/>
        <dbReference type="ChEBI" id="CHEBI:32966"/>
        <dbReference type="ChEBI" id="CHEBI:57642"/>
        <dbReference type="ChEBI" id="CHEBI:59776"/>
        <dbReference type="EC" id="4.1.2.13"/>
    </reaction>
</comment>
<evidence type="ECO:0000256" key="3">
    <source>
        <dbReference type="ARBA" id="ARBA00004742"/>
    </source>
</evidence>
<keyword evidence="9 15" id="KW-0479">Metal-binding</keyword>
<comment type="similarity">
    <text evidence="4 15">Belongs to the FBP aldolase/phosphatase family.</text>
</comment>
<evidence type="ECO:0000256" key="8">
    <source>
        <dbReference type="ARBA" id="ARBA00022432"/>
    </source>
</evidence>
<feature type="binding site" evidence="15">
    <location>
        <position position="23"/>
    </location>
    <ligand>
        <name>dihydroxyacetone phosphate</name>
        <dbReference type="ChEBI" id="CHEBI:57642"/>
    </ligand>
</feature>
<feature type="active site" description="Proton acceptor; for FBP phosphatase activity" evidence="15">
    <location>
        <position position="16"/>
    </location>
</feature>
<evidence type="ECO:0000256" key="13">
    <source>
        <dbReference type="ARBA" id="ARBA00023270"/>
    </source>
</evidence>
<feature type="binding site" description="in other chain" evidence="15">
    <location>
        <position position="352"/>
    </location>
    <ligand>
        <name>beta-D-fructose 1,6-bisphosphate</name>
        <dbReference type="ChEBI" id="CHEBI:32966"/>
        <note>ligand shared between dimeric partners</note>
    </ligand>
</feature>
<dbReference type="PANTHER" id="PTHR38341">
    <property type="entry name" value="FRUCTOSE-1,6-BISPHOSPHATE ALDOLASE/PHOSPHATASE"/>
    <property type="match status" value="1"/>
</dbReference>
<feature type="binding site" evidence="15">
    <location>
        <position position="236"/>
    </location>
    <ligand>
        <name>Mg(2+)</name>
        <dbReference type="ChEBI" id="CHEBI:18420"/>
        <label>3</label>
    </ligand>
</feature>
<dbReference type="PANTHER" id="PTHR38341:SF1">
    <property type="entry name" value="FRUCTOSE-1,6-BISPHOSPHATE ALDOLASE_PHOSPHATASE"/>
    <property type="match status" value="1"/>
</dbReference>
<feature type="binding site" evidence="15">
    <location>
        <position position="99"/>
    </location>
    <ligand>
        <name>Mg(2+)</name>
        <dbReference type="ChEBI" id="CHEBI:18420"/>
        <label>1</label>
    </ligand>
</feature>
<gene>
    <name evidence="15" type="primary">fbp</name>
    <name evidence="16" type="ORF">EYH02_03380</name>
</gene>
<protein>
    <recommendedName>
        <fullName evidence="7 15">Fructose-1,6-bisphosphate aldolase/phosphatase</fullName>
        <shortName evidence="15">FBP A/P</shortName>
        <shortName evidence="15">FBP aldolase/phosphatase</shortName>
        <ecNumber evidence="6 15">3.1.3.11</ecNumber>
        <ecNumber evidence="15">4.1.2.13</ecNumber>
    </recommendedName>
</protein>
<evidence type="ECO:0000313" key="17">
    <source>
        <dbReference type="Proteomes" id="UP000605805"/>
    </source>
</evidence>
<comment type="domain">
    <text evidence="15">Consists of a single catalytic domain, but remodels its active-site architecture via a large structural change to exhibit dual activities.</text>
</comment>
<dbReference type="EMBL" id="DQTV01000063">
    <property type="protein sequence ID" value="HIP57095.1"/>
    <property type="molecule type" value="Genomic_DNA"/>
</dbReference>
<dbReference type="UniPathway" id="UPA00138"/>
<dbReference type="GO" id="GO:0000287">
    <property type="term" value="F:magnesium ion binding"/>
    <property type="evidence" value="ECO:0007669"/>
    <property type="project" value="UniProtKB-UniRule"/>
</dbReference>
<comment type="function">
    <text evidence="15">Catalyzes two subsequent steps in gluconeogenesis: the aldol condensation of dihydroxyacetone phosphate (DHAP) and glyceraldehyde-3-phosphate (GA3P) to fructose-1,6-bisphosphate (FBP), and the dephosphorylation of FBP to fructose-6-phosphate (F6P).</text>
</comment>
<keyword evidence="10 15" id="KW-0378">Hydrolase</keyword>
<feature type="active site" description="Schiff-base intermediate with DHAP; for FBP aldolase activity" evidence="15">
    <location>
        <position position="236"/>
    </location>
</feature>
<name>A0A833DTN7_9CREN</name>
<feature type="binding site" evidence="15">
    <location>
        <position position="270"/>
    </location>
    <ligand>
        <name>dihydroxyacetone phosphate</name>
        <dbReference type="ChEBI" id="CHEBI:57642"/>
    </ligand>
</feature>
<feature type="binding site" evidence="15">
    <location>
        <position position="238"/>
    </location>
    <ligand>
        <name>Mg(2+)</name>
        <dbReference type="ChEBI" id="CHEBI:18420"/>
        <label>2</label>
    </ligand>
</feature>